<dbReference type="SMART" id="SM00097">
    <property type="entry name" value="WNT1"/>
    <property type="match status" value="1"/>
</dbReference>
<accession>A0A6P8YKD8</accession>
<dbReference type="Proteomes" id="UP000515158">
    <property type="component" value="Unplaced"/>
</dbReference>
<keyword evidence="8" id="KW-0449">Lipoprotein</keyword>
<evidence type="ECO:0000256" key="1">
    <source>
        <dbReference type="ARBA" id="ARBA00004498"/>
    </source>
</evidence>
<dbReference type="GO" id="GO:0005109">
    <property type="term" value="F:frizzled binding"/>
    <property type="evidence" value="ECO:0007669"/>
    <property type="project" value="TreeGrafter"/>
</dbReference>
<evidence type="ECO:0000256" key="9">
    <source>
        <dbReference type="RuleBase" id="RU003500"/>
    </source>
</evidence>
<dbReference type="GO" id="GO:0005615">
    <property type="term" value="C:extracellular space"/>
    <property type="evidence" value="ECO:0007669"/>
    <property type="project" value="TreeGrafter"/>
</dbReference>
<dbReference type="GO" id="GO:0060070">
    <property type="term" value="P:canonical Wnt signaling pathway"/>
    <property type="evidence" value="ECO:0007669"/>
    <property type="project" value="TreeGrafter"/>
</dbReference>
<evidence type="ECO:0000313" key="11">
    <source>
        <dbReference type="Proteomes" id="UP000515158"/>
    </source>
</evidence>
<protein>
    <recommendedName>
        <fullName evidence="9">Protein Wnt</fullName>
    </recommendedName>
</protein>
<name>A0A6P8YKD8_THRPL</name>
<feature type="region of interest" description="Disordered" evidence="10">
    <location>
        <begin position="382"/>
        <end position="420"/>
    </location>
</feature>
<dbReference type="PANTHER" id="PTHR12027">
    <property type="entry name" value="WNT RELATED"/>
    <property type="match status" value="1"/>
</dbReference>
<dbReference type="GO" id="GO:0005125">
    <property type="term" value="F:cytokine activity"/>
    <property type="evidence" value="ECO:0007669"/>
    <property type="project" value="TreeGrafter"/>
</dbReference>
<dbReference type="InterPro" id="IPR005817">
    <property type="entry name" value="Wnt"/>
</dbReference>
<feature type="compositionally biased region" description="Basic residues" evidence="10">
    <location>
        <begin position="393"/>
        <end position="416"/>
    </location>
</feature>
<reference evidence="12" key="1">
    <citation type="submission" date="2025-08" db="UniProtKB">
        <authorList>
            <consortium name="RefSeq"/>
        </authorList>
    </citation>
    <scope>IDENTIFICATION</scope>
    <source>
        <tissue evidence="12">Total insect</tissue>
    </source>
</reference>
<keyword evidence="5" id="KW-0272">Extracellular matrix</keyword>
<keyword evidence="6 9" id="KW-0879">Wnt signaling pathway</keyword>
<comment type="subcellular location">
    <subcellularLocation>
        <location evidence="1 9">Secreted</location>
        <location evidence="1 9">Extracellular space</location>
        <location evidence="1 9">Extracellular matrix</location>
    </subcellularLocation>
</comment>
<keyword evidence="11" id="KW-1185">Reference proteome</keyword>
<evidence type="ECO:0000256" key="2">
    <source>
        <dbReference type="ARBA" id="ARBA00005683"/>
    </source>
</evidence>
<evidence type="ECO:0000256" key="5">
    <source>
        <dbReference type="ARBA" id="ARBA00022530"/>
    </source>
</evidence>
<sequence length="460" mass="50245">MKRNNLQQSIFLFLGYSSKILPIKRSQETWPSIRILNTSLLFSLAAAATNFHGIKLAQTTYNFPSYFVVYFSKMVPMKRSHLKIEGQNLSVKIILMPGSLAGALAYEEAGLAGTLLCRTLAGLSRDQQALCRRQPDATWTALQGLRMAHNECQLQFRSQRWNCSTLSPRGLAGLAGNPQGAALMRAVLSTTAIPISKSVSPGFRESAFAHAIAAAGVTHAISRACARGQLLDCGCDHSEVSDSGRLSWVGARALGPLGASSGTSSGTSSSPPGAATFPAARWKWSGCSHNVYFGGDFAKAFLDGRRPAADIQARVEQHNGRAGRLAVKNNMQVRCKCHGVSGSCELRTCWRAAPDFRLVGTALKERFQGAVLVDQSNLGGGHPLLRERGANRANRRPPNRPYRQRPKRRPRPRRRPARDLSLDLLYLQRSPNFCDRDASVGFPGTAGRRYFCRYKTTVLG</sequence>
<dbReference type="InterPro" id="IPR018161">
    <property type="entry name" value="Wnt_CS"/>
</dbReference>
<keyword evidence="4" id="KW-0964">Secreted</keyword>
<gene>
    <name evidence="12" type="primary">LOC117642972</name>
</gene>
<dbReference type="KEGG" id="tpal:117642972"/>
<organism evidence="12">
    <name type="scientific">Thrips palmi</name>
    <name type="common">Melon thrips</name>
    <dbReference type="NCBI Taxonomy" id="161013"/>
    <lineage>
        <taxon>Eukaryota</taxon>
        <taxon>Metazoa</taxon>
        <taxon>Ecdysozoa</taxon>
        <taxon>Arthropoda</taxon>
        <taxon>Hexapoda</taxon>
        <taxon>Insecta</taxon>
        <taxon>Pterygota</taxon>
        <taxon>Neoptera</taxon>
        <taxon>Paraneoptera</taxon>
        <taxon>Thysanoptera</taxon>
        <taxon>Terebrantia</taxon>
        <taxon>Thripoidea</taxon>
        <taxon>Thripidae</taxon>
        <taxon>Thrips</taxon>
    </lineage>
</organism>
<dbReference type="InParanoid" id="A0A6P8YKD8"/>
<keyword evidence="3 9" id="KW-0217">Developmental protein</keyword>
<evidence type="ECO:0000256" key="8">
    <source>
        <dbReference type="ARBA" id="ARBA00023288"/>
    </source>
</evidence>
<proteinExistence type="inferred from homology"/>
<dbReference type="GeneID" id="117642972"/>
<dbReference type="GO" id="GO:0045165">
    <property type="term" value="P:cell fate commitment"/>
    <property type="evidence" value="ECO:0007669"/>
    <property type="project" value="TreeGrafter"/>
</dbReference>
<dbReference type="AlphaFoldDB" id="A0A6P8YKD8"/>
<dbReference type="FunCoup" id="A0A6P8YKD8">
    <property type="interactions" value="127"/>
</dbReference>
<dbReference type="PRINTS" id="PR01349">
    <property type="entry name" value="WNTPROTEIN"/>
</dbReference>
<keyword evidence="7" id="KW-1015">Disulfide bond</keyword>
<evidence type="ECO:0000256" key="7">
    <source>
        <dbReference type="ARBA" id="ARBA00023157"/>
    </source>
</evidence>
<dbReference type="Pfam" id="PF00110">
    <property type="entry name" value="wnt"/>
    <property type="match status" value="1"/>
</dbReference>
<evidence type="ECO:0000313" key="12">
    <source>
        <dbReference type="RefSeq" id="XP_034237500.1"/>
    </source>
</evidence>
<comment type="function">
    <text evidence="9">Ligand for members of the frizzled family of seven transmembrane receptors.</text>
</comment>
<evidence type="ECO:0000256" key="6">
    <source>
        <dbReference type="ARBA" id="ARBA00022687"/>
    </source>
</evidence>
<dbReference type="PROSITE" id="PS00246">
    <property type="entry name" value="WNT1"/>
    <property type="match status" value="1"/>
</dbReference>
<evidence type="ECO:0000256" key="4">
    <source>
        <dbReference type="ARBA" id="ARBA00022525"/>
    </source>
</evidence>
<dbReference type="PANTHER" id="PTHR12027:SF98">
    <property type="entry name" value="PROTEIN WNT"/>
    <property type="match status" value="1"/>
</dbReference>
<dbReference type="RefSeq" id="XP_034237500.1">
    <property type="nucleotide sequence ID" value="XM_034381609.1"/>
</dbReference>
<dbReference type="GO" id="GO:0030182">
    <property type="term" value="P:neuron differentiation"/>
    <property type="evidence" value="ECO:0007669"/>
    <property type="project" value="TreeGrafter"/>
</dbReference>
<evidence type="ECO:0000256" key="10">
    <source>
        <dbReference type="SAM" id="MobiDB-lite"/>
    </source>
</evidence>
<dbReference type="OrthoDB" id="5945655at2759"/>
<evidence type="ECO:0000256" key="3">
    <source>
        <dbReference type="ARBA" id="ARBA00022473"/>
    </source>
</evidence>
<comment type="similarity">
    <text evidence="2 9">Belongs to the Wnt family.</text>
</comment>